<dbReference type="STRING" id="453591.Igni_0299"/>
<reference evidence="1 2" key="1">
    <citation type="journal article" date="2008" name="Genome Biol.">
        <title>A genomic analysis of the archaeal system Ignicoccus hospitalis-Nanoarchaeum equitans.</title>
        <authorList>
            <person name="Podar M."/>
            <person name="Anderson I."/>
            <person name="Makarova K.S."/>
            <person name="Elkins J.G."/>
            <person name="Ivanova N."/>
            <person name="Wall M.A."/>
            <person name="Lykidis A."/>
            <person name="Mavromatis K."/>
            <person name="Sun H."/>
            <person name="Hudson M.E."/>
            <person name="Chen W."/>
            <person name="Deciu C."/>
            <person name="Hutchison D."/>
            <person name="Eads J.R."/>
            <person name="Anderson A."/>
            <person name="Fernandes F."/>
            <person name="Szeto E."/>
            <person name="Lapidus A."/>
            <person name="Kyrpides N.C."/>
            <person name="Saier M.H.Jr."/>
            <person name="Richardson P.M."/>
            <person name="Rachel R."/>
            <person name="Huber H."/>
            <person name="Eisen J.A."/>
            <person name="Koonin E.V."/>
            <person name="Keller M."/>
            <person name="Stetter K.O."/>
        </authorList>
    </citation>
    <scope>NUCLEOTIDE SEQUENCE [LARGE SCALE GENOMIC DNA]</scope>
    <source>
        <strain evidence="2">KIN4/I / DSM 18386 / JCM 14125</strain>
    </source>
</reference>
<accession>A8A980</accession>
<dbReference type="RefSeq" id="WP_011998334.1">
    <property type="nucleotide sequence ID" value="NC_009776.1"/>
</dbReference>
<dbReference type="AlphaFoldDB" id="A8A980"/>
<proteinExistence type="predicted"/>
<sequence length="98" mass="11180">MSLGEAFSKLIERMVVEEFHPKSVKVIAEPSPFGGTYYIEMTLDELPEDVEFRITEIVNEVEFSFYMPTSFDVEKDGDSYKVRALFVSSGEEGAYAYL</sequence>
<evidence type="ECO:0000313" key="2">
    <source>
        <dbReference type="Proteomes" id="UP000000262"/>
    </source>
</evidence>
<keyword evidence="2" id="KW-1185">Reference proteome</keyword>
<dbReference type="HOGENOM" id="CLU_2327237_0_0_2"/>
<dbReference type="GeneID" id="5562600"/>
<dbReference type="EMBL" id="CP000816">
    <property type="protein sequence ID" value="ABU81482.1"/>
    <property type="molecule type" value="Genomic_DNA"/>
</dbReference>
<dbReference type="Proteomes" id="UP000000262">
    <property type="component" value="Chromosome"/>
</dbReference>
<dbReference type="KEGG" id="iho:Igni_0299"/>
<protein>
    <submittedName>
        <fullName evidence="1">Uncharacterized protein</fullName>
    </submittedName>
</protein>
<gene>
    <name evidence="1" type="ordered locus">Igni_0299</name>
</gene>
<name>A8A980_IGNH4</name>
<organism evidence="1 2">
    <name type="scientific">Ignicoccus hospitalis (strain KIN4/I / DSM 18386 / JCM 14125)</name>
    <dbReference type="NCBI Taxonomy" id="453591"/>
    <lineage>
        <taxon>Archaea</taxon>
        <taxon>Thermoproteota</taxon>
        <taxon>Thermoprotei</taxon>
        <taxon>Desulfurococcales</taxon>
        <taxon>Desulfurococcaceae</taxon>
        <taxon>Ignicoccus</taxon>
    </lineage>
</organism>
<evidence type="ECO:0000313" key="1">
    <source>
        <dbReference type="EMBL" id="ABU81482.1"/>
    </source>
</evidence>